<dbReference type="InterPro" id="IPR000756">
    <property type="entry name" value="Diacylglycerol_kin_accessory"/>
</dbReference>
<evidence type="ECO:0000256" key="2">
    <source>
        <dbReference type="ARBA" id="ARBA00022679"/>
    </source>
</evidence>
<organism evidence="9 10">
    <name type="scientific">Ostreobium quekettii</name>
    <dbReference type="NCBI Taxonomy" id="121088"/>
    <lineage>
        <taxon>Eukaryota</taxon>
        <taxon>Viridiplantae</taxon>
        <taxon>Chlorophyta</taxon>
        <taxon>core chlorophytes</taxon>
        <taxon>Ulvophyceae</taxon>
        <taxon>TCBD clade</taxon>
        <taxon>Bryopsidales</taxon>
        <taxon>Ostreobineae</taxon>
        <taxon>Ostreobiaceae</taxon>
        <taxon>Ostreobium</taxon>
    </lineage>
</organism>
<evidence type="ECO:0000313" key="10">
    <source>
        <dbReference type="Proteomes" id="UP000708148"/>
    </source>
</evidence>
<dbReference type="SUPFAM" id="SSF111331">
    <property type="entry name" value="NAD kinase/diacylglycerol kinase-like"/>
    <property type="match status" value="1"/>
</dbReference>
<dbReference type="PROSITE" id="PS50146">
    <property type="entry name" value="DAGK"/>
    <property type="match status" value="1"/>
</dbReference>
<sequence length="593" mass="64110">MSTSAGETRAEVLAPVKDDKRYQDYRAKTDMREPYRLPAEALKDVTDMVVYDVAEAPLIAFINPGSGGRVGEKLSSTLAKSLGAEQVYNPVKSQQNPVKVLRKIWDNLSDLEASGDPRGGEIKRRMKVAACGGDGTVAWVLGAVKAAQLDPEPAVTIMPLGTGNDLSRTFKWGSQFKSKWVKKPEAIYTQLKRMAEGPKLELDVWKVKITAPNASMLVKEELPPGFIPLSGEGTTVEALSWNYISVGVDAESAYRFHHLRNTKPYLASTRMLNQMWYGICGFRAGWFCCPPGVKNKVSIEIMKENNTWTDLELPSSVKALILLNLQSYGGGRNIFGTKLGRKDKENFQQPKFNDGLIEVVGLGHGVHTAFVLTNVRHAIRLAQCRAVRMKIRAPERPDGEPGRTYMQLDGEPWPQAIPSGKSEQPLVMEVTLEGKSLLVMNPKALKGQPSTSNGHTEIATTANGYGGNAVAGGERAVELTAVPDEPPATQVEGETSAAGSEMAKTGLDAKEEAGMSGDGKPGPESAPATEEVGAPSGAQDSTEDTETATPVAEVEAHPTGKEASEQNEEIKAEAAKEELKEEPKEEAKEEAKK</sequence>
<dbReference type="Gene3D" id="3.40.50.10330">
    <property type="entry name" value="Probable inorganic polyphosphate/atp-NAD kinase, domain 1"/>
    <property type="match status" value="1"/>
</dbReference>
<dbReference type="PANTHER" id="PTHR11255:SF80">
    <property type="entry name" value="EYE-SPECIFIC DIACYLGLYCEROL KINASE"/>
    <property type="match status" value="1"/>
</dbReference>
<comment type="caution">
    <text evidence="9">The sequence shown here is derived from an EMBL/GenBank/DDBJ whole genome shotgun (WGS) entry which is preliminary data.</text>
</comment>
<dbReference type="InterPro" id="IPR001206">
    <property type="entry name" value="Diacylglycerol_kinase_cat_dom"/>
</dbReference>
<feature type="compositionally biased region" description="Basic and acidic residues" evidence="7">
    <location>
        <begin position="554"/>
        <end position="593"/>
    </location>
</feature>
<keyword evidence="4 6" id="KW-0418">Kinase</keyword>
<dbReference type="Gene3D" id="2.60.200.40">
    <property type="match status" value="1"/>
</dbReference>
<comment type="catalytic activity">
    <reaction evidence="6">
        <text>a 1,2-diacyl-sn-glycerol + ATP = a 1,2-diacyl-sn-glycero-3-phosphate + ADP + H(+)</text>
        <dbReference type="Rhea" id="RHEA:10272"/>
        <dbReference type="ChEBI" id="CHEBI:15378"/>
        <dbReference type="ChEBI" id="CHEBI:17815"/>
        <dbReference type="ChEBI" id="CHEBI:30616"/>
        <dbReference type="ChEBI" id="CHEBI:58608"/>
        <dbReference type="ChEBI" id="CHEBI:456216"/>
        <dbReference type="EC" id="2.7.1.107"/>
    </reaction>
</comment>
<keyword evidence="3 6" id="KW-0547">Nucleotide-binding</keyword>
<evidence type="ECO:0000256" key="4">
    <source>
        <dbReference type="ARBA" id="ARBA00022777"/>
    </source>
</evidence>
<evidence type="ECO:0000313" key="9">
    <source>
        <dbReference type="EMBL" id="CAD7697462.1"/>
    </source>
</evidence>
<evidence type="ECO:0000256" key="7">
    <source>
        <dbReference type="SAM" id="MobiDB-lite"/>
    </source>
</evidence>
<dbReference type="GO" id="GO:0016020">
    <property type="term" value="C:membrane"/>
    <property type="evidence" value="ECO:0007669"/>
    <property type="project" value="TreeGrafter"/>
</dbReference>
<dbReference type="Pfam" id="PF00609">
    <property type="entry name" value="DAGK_acc"/>
    <property type="match status" value="1"/>
</dbReference>
<feature type="domain" description="DAGKc" evidence="8">
    <location>
        <begin position="53"/>
        <end position="212"/>
    </location>
</feature>
<accession>A0A8S1IQJ1</accession>
<protein>
    <recommendedName>
        <fullName evidence="6">Diacylglycerol kinase</fullName>
        <shortName evidence="6">DAG kinase</shortName>
        <ecNumber evidence="6">2.7.1.107</ecNumber>
    </recommendedName>
</protein>
<gene>
    <name evidence="9" type="ORF">OSTQU699_LOCUS2823</name>
</gene>
<evidence type="ECO:0000259" key="8">
    <source>
        <dbReference type="PROSITE" id="PS50146"/>
    </source>
</evidence>
<name>A0A8S1IQJ1_9CHLO</name>
<dbReference type="SMART" id="SM00046">
    <property type="entry name" value="DAGKc"/>
    <property type="match status" value="1"/>
</dbReference>
<dbReference type="InterPro" id="IPR017438">
    <property type="entry name" value="ATP-NAD_kinase_N"/>
</dbReference>
<evidence type="ECO:0000256" key="5">
    <source>
        <dbReference type="ARBA" id="ARBA00022840"/>
    </source>
</evidence>
<reference evidence="9" key="1">
    <citation type="submission" date="2020-12" db="EMBL/GenBank/DDBJ databases">
        <authorList>
            <person name="Iha C."/>
        </authorList>
    </citation>
    <scope>NUCLEOTIDE SEQUENCE</scope>
</reference>
<dbReference type="GO" id="GO:0007200">
    <property type="term" value="P:phospholipase C-activating G protein-coupled receptor signaling pathway"/>
    <property type="evidence" value="ECO:0007669"/>
    <property type="project" value="InterPro"/>
</dbReference>
<dbReference type="InterPro" id="IPR016064">
    <property type="entry name" value="NAD/diacylglycerol_kinase_sf"/>
</dbReference>
<dbReference type="EMBL" id="CAJHUC010000662">
    <property type="protein sequence ID" value="CAD7697462.1"/>
    <property type="molecule type" value="Genomic_DNA"/>
</dbReference>
<dbReference type="GO" id="GO:0005524">
    <property type="term" value="F:ATP binding"/>
    <property type="evidence" value="ECO:0007669"/>
    <property type="project" value="UniProtKB-KW"/>
</dbReference>
<dbReference type="Proteomes" id="UP000708148">
    <property type="component" value="Unassembled WGS sequence"/>
</dbReference>
<dbReference type="AlphaFoldDB" id="A0A8S1IQJ1"/>
<feature type="region of interest" description="Disordered" evidence="7">
    <location>
        <begin position="444"/>
        <end position="593"/>
    </location>
</feature>
<evidence type="ECO:0000256" key="3">
    <source>
        <dbReference type="ARBA" id="ARBA00022741"/>
    </source>
</evidence>
<proteinExistence type="inferred from homology"/>
<dbReference type="PANTHER" id="PTHR11255">
    <property type="entry name" value="DIACYLGLYCEROL KINASE"/>
    <property type="match status" value="1"/>
</dbReference>
<dbReference type="InterPro" id="IPR037607">
    <property type="entry name" value="DGK"/>
</dbReference>
<dbReference type="OrthoDB" id="242257at2759"/>
<keyword evidence="10" id="KW-1185">Reference proteome</keyword>
<comment type="similarity">
    <text evidence="1 6">Belongs to the eukaryotic diacylglycerol kinase family.</text>
</comment>
<keyword evidence="5 6" id="KW-0067">ATP-binding</keyword>
<evidence type="ECO:0000256" key="6">
    <source>
        <dbReference type="RuleBase" id="RU361128"/>
    </source>
</evidence>
<dbReference type="GO" id="GO:0004143">
    <property type="term" value="F:ATP-dependent diacylglycerol kinase activity"/>
    <property type="evidence" value="ECO:0007669"/>
    <property type="project" value="UniProtKB-EC"/>
</dbReference>
<dbReference type="SMART" id="SM00045">
    <property type="entry name" value="DAGKa"/>
    <property type="match status" value="1"/>
</dbReference>
<dbReference type="EC" id="2.7.1.107" evidence="6"/>
<keyword evidence="2 6" id="KW-0808">Transferase</keyword>
<dbReference type="Pfam" id="PF00781">
    <property type="entry name" value="DAGK_cat"/>
    <property type="match status" value="1"/>
</dbReference>
<evidence type="ECO:0000256" key="1">
    <source>
        <dbReference type="ARBA" id="ARBA00009280"/>
    </source>
</evidence>